<dbReference type="PANTHER" id="PTHR12928:SF0">
    <property type="entry name" value="FSHD REGION GENE 1"/>
    <property type="match status" value="1"/>
</dbReference>
<feature type="compositionally biased region" description="Basic residues" evidence="4">
    <location>
        <begin position="8"/>
        <end position="23"/>
    </location>
</feature>
<gene>
    <name evidence="5" type="ORF">ONZ51_g12707</name>
</gene>
<dbReference type="PANTHER" id="PTHR12928">
    <property type="entry name" value="FRG1 PROTEIN"/>
    <property type="match status" value="1"/>
</dbReference>
<protein>
    <recommendedName>
        <fullName evidence="7">F-box domain-containing protein</fullName>
    </recommendedName>
</protein>
<dbReference type="AlphaFoldDB" id="A0AAD7X575"/>
<dbReference type="GO" id="GO:0051015">
    <property type="term" value="F:actin filament binding"/>
    <property type="evidence" value="ECO:0007669"/>
    <property type="project" value="TreeGrafter"/>
</dbReference>
<feature type="compositionally biased region" description="Basic and acidic residues" evidence="4">
    <location>
        <begin position="87"/>
        <end position="105"/>
    </location>
</feature>
<dbReference type="Pfam" id="PF06229">
    <property type="entry name" value="FRG1"/>
    <property type="match status" value="1"/>
</dbReference>
<proteinExistence type="inferred from homology"/>
<dbReference type="CDD" id="cd23339">
    <property type="entry name" value="beta-trefoil_FSCN_fungal_FRG1-like"/>
    <property type="match status" value="1"/>
</dbReference>
<dbReference type="CDD" id="cd09917">
    <property type="entry name" value="F-box_SF"/>
    <property type="match status" value="1"/>
</dbReference>
<dbReference type="GO" id="GO:0071013">
    <property type="term" value="C:catalytic step 2 spliceosome"/>
    <property type="evidence" value="ECO:0007669"/>
    <property type="project" value="TreeGrafter"/>
</dbReference>
<evidence type="ECO:0000313" key="5">
    <source>
        <dbReference type="EMBL" id="KAJ8454987.1"/>
    </source>
</evidence>
<dbReference type="Gene3D" id="2.80.10.50">
    <property type="match status" value="1"/>
</dbReference>
<evidence type="ECO:0000256" key="1">
    <source>
        <dbReference type="ARBA" id="ARBA00004604"/>
    </source>
</evidence>
<keyword evidence="6" id="KW-1185">Reference proteome</keyword>
<feature type="region of interest" description="Disordered" evidence="4">
    <location>
        <begin position="86"/>
        <end position="105"/>
    </location>
</feature>
<dbReference type="EMBL" id="JAPEVG010000847">
    <property type="protein sequence ID" value="KAJ8454987.1"/>
    <property type="molecule type" value="Genomic_DNA"/>
</dbReference>
<feature type="region of interest" description="Disordered" evidence="4">
    <location>
        <begin position="1"/>
        <end position="63"/>
    </location>
</feature>
<organism evidence="5 6">
    <name type="scientific">Trametes cubensis</name>
    <dbReference type="NCBI Taxonomy" id="1111947"/>
    <lineage>
        <taxon>Eukaryota</taxon>
        <taxon>Fungi</taxon>
        <taxon>Dikarya</taxon>
        <taxon>Basidiomycota</taxon>
        <taxon>Agaricomycotina</taxon>
        <taxon>Agaricomycetes</taxon>
        <taxon>Polyporales</taxon>
        <taxon>Polyporaceae</taxon>
        <taxon>Trametes</taxon>
    </lineage>
</organism>
<dbReference type="SUPFAM" id="SSF50405">
    <property type="entry name" value="Actin-crosslinking proteins"/>
    <property type="match status" value="1"/>
</dbReference>
<sequence length="797" mass="90408">MSTDKVKPTKLKFKGEKTKKKRKHEDGEEGPSRRRRREDNDEAPETWVLPESPTEIRGPTFIVHPSDPSPICITYDSTRGRIVLQSVDKEKSDDSPSPSIKDRTPTDVSQVWVVTRVAGASTINLRTGVGEGKFISCDKHGIVSADREARGPQEEWTPIVLPDGMVAFQNVYEKYMSVDEVAGGQLALRGDSDEIGFGERFWVKIQNKYKKEAHEEEKKRKEGLIDVSSIDETSTNKMYQAWGAGRTVVSTGDKKELKKAKKEGRLAEALLDRRAKLKSVAEHLAGDGTEHYGFWASSAILIRLRWDDKQRGYETGVTAMSQTRCGMLRAHACKVSEELDVYGWVRDRRELTVTTPNRPRGYRSIVDHCPQMTNEAPQSRSHALQPPEGSHPCEGGSVKFPLELWENILRHVACPKDLARVARVSRILRNEAERALYHTVLLGRDESFLRALCFCRAVQQCSRRATSVKVLRLDVSAINPISDEPVLPLLTNALRAVTHVERLELRVFADWFLSACLEGDALDLHFPALKSLVIDLPLHSTVLKFMQANATIEDLTVETPLVETGLHLLRSPVVADPIMLPQLRTFDCRNRAFLPCLQLPSLTHLWMPDYILHELPEIANRFGGTLVSLRLGLPRMQLGRPLQWTPNDVAIKFPRLRSLQMDEWQVVARLSGRGFSWDSEPGPFTINCAKRLTLVWVAMWRIAQEDPIEYIRTSATPMAEDLLRRWSPYLSRIVFWYDHSYEETYTSFVIDEDGTLVASHERDLPREHWREVDVSHIAHATSPGVFSTIYLYVSVGK</sequence>
<dbReference type="InterPro" id="IPR008999">
    <property type="entry name" value="Actin-crosslinking"/>
</dbReference>
<evidence type="ECO:0008006" key="7">
    <source>
        <dbReference type="Google" id="ProtNLM"/>
    </source>
</evidence>
<dbReference type="GO" id="GO:0005730">
    <property type="term" value="C:nucleolus"/>
    <property type="evidence" value="ECO:0007669"/>
    <property type="project" value="UniProtKB-SubCell"/>
</dbReference>
<evidence type="ECO:0000256" key="3">
    <source>
        <dbReference type="ARBA" id="ARBA00023242"/>
    </source>
</evidence>
<reference evidence="5" key="1">
    <citation type="submission" date="2022-11" db="EMBL/GenBank/DDBJ databases">
        <title>Genome Sequence of Cubamyces cubensis.</title>
        <authorList>
            <person name="Buettner E."/>
        </authorList>
    </citation>
    <scope>NUCLEOTIDE SEQUENCE</scope>
    <source>
        <strain evidence="5">MPL-01</strain>
    </source>
</reference>
<comment type="caution">
    <text evidence="5">The sequence shown here is derived from an EMBL/GenBank/DDBJ whole genome shotgun (WGS) entry which is preliminary data.</text>
</comment>
<dbReference type="Proteomes" id="UP001215151">
    <property type="component" value="Unassembled WGS sequence"/>
</dbReference>
<feature type="compositionally biased region" description="Polar residues" evidence="4">
    <location>
        <begin position="373"/>
        <end position="382"/>
    </location>
</feature>
<keyword evidence="3" id="KW-0539">Nucleus</keyword>
<accession>A0AAD7X575</accession>
<evidence type="ECO:0000313" key="6">
    <source>
        <dbReference type="Proteomes" id="UP001215151"/>
    </source>
</evidence>
<evidence type="ECO:0000256" key="4">
    <source>
        <dbReference type="SAM" id="MobiDB-lite"/>
    </source>
</evidence>
<dbReference type="InterPro" id="IPR010414">
    <property type="entry name" value="FRG1"/>
</dbReference>
<evidence type="ECO:0000256" key="2">
    <source>
        <dbReference type="ARBA" id="ARBA00010878"/>
    </source>
</evidence>
<comment type="subcellular location">
    <subcellularLocation>
        <location evidence="1">Nucleus</location>
        <location evidence="1">Nucleolus</location>
    </subcellularLocation>
</comment>
<feature type="region of interest" description="Disordered" evidence="4">
    <location>
        <begin position="373"/>
        <end position="392"/>
    </location>
</feature>
<comment type="similarity">
    <text evidence="2">Belongs to the FRG1 family.</text>
</comment>
<name>A0AAD7X575_9APHY</name>